<feature type="region of interest" description="Disordered" evidence="1">
    <location>
        <begin position="31"/>
        <end position="57"/>
    </location>
</feature>
<keyword evidence="4" id="KW-1185">Reference proteome</keyword>
<dbReference type="Gene3D" id="1.20.1280.50">
    <property type="match status" value="1"/>
</dbReference>
<evidence type="ECO:0000256" key="1">
    <source>
        <dbReference type="SAM" id="MobiDB-lite"/>
    </source>
</evidence>
<dbReference type="AlphaFoldDB" id="A0AAP0KJX7"/>
<reference evidence="3 4" key="1">
    <citation type="submission" date="2024-01" db="EMBL/GenBank/DDBJ databases">
        <title>Genome assemblies of Stephania.</title>
        <authorList>
            <person name="Yang L."/>
        </authorList>
    </citation>
    <scope>NUCLEOTIDE SEQUENCE [LARGE SCALE GENOMIC DNA]</scope>
    <source>
        <strain evidence="3">QJT</strain>
        <tissue evidence="3">Leaf</tissue>
    </source>
</reference>
<dbReference type="SUPFAM" id="SSF81383">
    <property type="entry name" value="F-box domain"/>
    <property type="match status" value="1"/>
</dbReference>
<dbReference type="Pfam" id="PF08268">
    <property type="entry name" value="FBA_3"/>
    <property type="match status" value="1"/>
</dbReference>
<organism evidence="3 4">
    <name type="scientific">Stephania japonica</name>
    <dbReference type="NCBI Taxonomy" id="461633"/>
    <lineage>
        <taxon>Eukaryota</taxon>
        <taxon>Viridiplantae</taxon>
        <taxon>Streptophyta</taxon>
        <taxon>Embryophyta</taxon>
        <taxon>Tracheophyta</taxon>
        <taxon>Spermatophyta</taxon>
        <taxon>Magnoliopsida</taxon>
        <taxon>Ranunculales</taxon>
        <taxon>Menispermaceae</taxon>
        <taxon>Menispermoideae</taxon>
        <taxon>Cissampelideae</taxon>
        <taxon>Stephania</taxon>
    </lineage>
</organism>
<evidence type="ECO:0000313" key="4">
    <source>
        <dbReference type="Proteomes" id="UP001417504"/>
    </source>
</evidence>
<protein>
    <recommendedName>
        <fullName evidence="2">F-box domain-containing protein</fullName>
    </recommendedName>
</protein>
<accession>A0AAP0KJX7</accession>
<dbReference type="NCBIfam" id="TIGR01640">
    <property type="entry name" value="F_box_assoc_1"/>
    <property type="match status" value="1"/>
</dbReference>
<name>A0AAP0KJX7_9MAGN</name>
<dbReference type="Proteomes" id="UP001417504">
    <property type="component" value="Unassembled WGS sequence"/>
</dbReference>
<dbReference type="Pfam" id="PF00646">
    <property type="entry name" value="F-box"/>
    <property type="match status" value="1"/>
</dbReference>
<dbReference type="CDD" id="cd22157">
    <property type="entry name" value="F-box_AtFBW1-like"/>
    <property type="match status" value="1"/>
</dbReference>
<dbReference type="InterPro" id="IPR050796">
    <property type="entry name" value="SCF_F-box_component"/>
</dbReference>
<dbReference type="PANTHER" id="PTHR31672">
    <property type="entry name" value="BNACNNG10540D PROTEIN"/>
    <property type="match status" value="1"/>
</dbReference>
<dbReference type="PANTHER" id="PTHR31672:SF13">
    <property type="entry name" value="F-BOX PROTEIN CPR30-LIKE"/>
    <property type="match status" value="1"/>
</dbReference>
<comment type="caution">
    <text evidence="3">The sequence shown here is derived from an EMBL/GenBank/DDBJ whole genome shotgun (WGS) entry which is preliminary data.</text>
</comment>
<dbReference type="InterPro" id="IPR001810">
    <property type="entry name" value="F-box_dom"/>
</dbReference>
<sequence length="400" mass="45680">MGTLEDRRRAGGCYCGIIQKIESILANVNLPLKKKQPPPPPRPLSLPSPLESTKKPPLTQLPNDVILEILAKLPTKSLSRFKCVDKTWLGLINSSKFAEVHVILNQNSSNSCPSEDDFLVITRRETLFTMPLLWNVADNNVEDPVEMDYPFKSPYNSAMEYIVLPKHLTTLRYYSRRLIGFGYDSTIDDYKVITVSEQGYPLIERKAYMYIPRNNTWRSISQAPPQTEINFNNKGVGVFANGAIHWLGSIPGNNGNGRSLQPRLLFYFDLASEEWGKIEVPDPEERTAVWVKVGVTSRGELAVYQSYSKMRDKNPWTNSFETQLYVLKKKKNERGYCGCSWSREGILSSVEYERIHNYYNSLLRWTSSEGLEYRRSLVSPKALVQVPPQNSLHDDQSCNI</sequence>
<dbReference type="InterPro" id="IPR017451">
    <property type="entry name" value="F-box-assoc_interact_dom"/>
</dbReference>
<feature type="compositionally biased region" description="Pro residues" evidence="1">
    <location>
        <begin position="37"/>
        <end position="46"/>
    </location>
</feature>
<evidence type="ECO:0000313" key="3">
    <source>
        <dbReference type="EMBL" id="KAK9152804.1"/>
    </source>
</evidence>
<dbReference type="InterPro" id="IPR013187">
    <property type="entry name" value="F-box-assoc_dom_typ3"/>
</dbReference>
<dbReference type="SMART" id="SM00256">
    <property type="entry name" value="FBOX"/>
    <property type="match status" value="1"/>
</dbReference>
<dbReference type="EMBL" id="JBBNAE010000001">
    <property type="protein sequence ID" value="KAK9152804.1"/>
    <property type="molecule type" value="Genomic_DNA"/>
</dbReference>
<feature type="compositionally biased region" description="Low complexity" evidence="1">
    <location>
        <begin position="47"/>
        <end position="57"/>
    </location>
</feature>
<feature type="domain" description="F-box" evidence="2">
    <location>
        <begin position="55"/>
        <end position="100"/>
    </location>
</feature>
<dbReference type="PROSITE" id="PS50181">
    <property type="entry name" value="FBOX"/>
    <property type="match status" value="1"/>
</dbReference>
<dbReference type="InterPro" id="IPR036047">
    <property type="entry name" value="F-box-like_dom_sf"/>
</dbReference>
<evidence type="ECO:0000259" key="2">
    <source>
        <dbReference type="PROSITE" id="PS50181"/>
    </source>
</evidence>
<proteinExistence type="predicted"/>
<gene>
    <name evidence="3" type="ORF">Sjap_000284</name>
</gene>